<gene>
    <name evidence="1" type="ORF">ACFSXZ_32500</name>
</gene>
<dbReference type="SUPFAM" id="SSF63411">
    <property type="entry name" value="LuxS/MPP-like metallohydrolase"/>
    <property type="match status" value="1"/>
</dbReference>
<comment type="caution">
    <text evidence="1">The sequence shown here is derived from an EMBL/GenBank/DDBJ whole genome shotgun (WGS) entry which is preliminary data.</text>
</comment>
<evidence type="ECO:0000313" key="1">
    <source>
        <dbReference type="EMBL" id="MFD2421059.1"/>
    </source>
</evidence>
<keyword evidence="2" id="KW-1185">Reference proteome</keyword>
<dbReference type="Gene3D" id="3.30.830.10">
    <property type="entry name" value="Metalloenzyme, LuxS/M16 peptidase-like"/>
    <property type="match status" value="1"/>
</dbReference>
<dbReference type="EMBL" id="JBHUKR010000021">
    <property type="protein sequence ID" value="MFD2421059.1"/>
    <property type="molecule type" value="Genomic_DNA"/>
</dbReference>
<dbReference type="Proteomes" id="UP001597417">
    <property type="component" value="Unassembled WGS sequence"/>
</dbReference>
<accession>A0ABW5G194</accession>
<organism evidence="1 2">
    <name type="scientific">Amycolatopsis pigmentata</name>
    <dbReference type="NCBI Taxonomy" id="450801"/>
    <lineage>
        <taxon>Bacteria</taxon>
        <taxon>Bacillati</taxon>
        <taxon>Actinomycetota</taxon>
        <taxon>Actinomycetes</taxon>
        <taxon>Pseudonocardiales</taxon>
        <taxon>Pseudonocardiaceae</taxon>
        <taxon>Amycolatopsis</taxon>
    </lineage>
</organism>
<dbReference type="RefSeq" id="WP_378269441.1">
    <property type="nucleotide sequence ID" value="NZ_JBHUKR010000021.1"/>
</dbReference>
<sequence>MSELVAPSLPEVHRTEVDGVPVFWHRAPGRLRASLIFGVGVAHETFLETGITHLVEHLAMRPLRTSRYDNDANTGVLHTSFDVTGSAATVAEHLYRMCASLNGLDTGPLDLERTRLTASQGPGATAWLPSSLWFGNQAYGLSGNVRLAAVHASAERVREWCAERFQRGNAALALSGPPPDGLRLPLPDGRRHQPPMAVPFELRTPAKSVIPNGVVGCALVAWTAPMACAAGVLITRLTGRLRQLDGPARTIAFDHQPVDGQRAVLGFGTDVGDRHAALVVEMIRTELAELARTGPTDEELTADRASLAQQLGDPEFASHRAVDAAMSELTGWTSAVAHQRAVLGGLDAAQVAKAAEELADGLVICGPERRLPADLPELPGSPLPAVEGREIKRALVGSTAPHGFRLVVGDEGLSTRYEGAAVPHSVVRYDDLAGVGVEQTDGRLPILHLFGHHGGAITLRPGDWRGGRALVREVQSRVDPALCFVTPDSMRLFEQS</sequence>
<evidence type="ECO:0000313" key="2">
    <source>
        <dbReference type="Proteomes" id="UP001597417"/>
    </source>
</evidence>
<name>A0ABW5G194_9PSEU</name>
<protein>
    <submittedName>
        <fullName evidence="1">Insulinase family protein</fullName>
    </submittedName>
</protein>
<proteinExistence type="predicted"/>
<dbReference type="InterPro" id="IPR011249">
    <property type="entry name" value="Metalloenz_LuxS/M16"/>
</dbReference>
<reference evidence="2" key="1">
    <citation type="journal article" date="2019" name="Int. J. Syst. Evol. Microbiol.">
        <title>The Global Catalogue of Microorganisms (GCM) 10K type strain sequencing project: providing services to taxonomists for standard genome sequencing and annotation.</title>
        <authorList>
            <consortium name="The Broad Institute Genomics Platform"/>
            <consortium name="The Broad Institute Genome Sequencing Center for Infectious Disease"/>
            <person name="Wu L."/>
            <person name="Ma J."/>
        </authorList>
    </citation>
    <scope>NUCLEOTIDE SEQUENCE [LARGE SCALE GENOMIC DNA]</scope>
    <source>
        <strain evidence="2">CGMCC 4.7645</strain>
    </source>
</reference>